<dbReference type="Proteomes" id="UP000729402">
    <property type="component" value="Unassembled WGS sequence"/>
</dbReference>
<dbReference type="GO" id="GO:0003729">
    <property type="term" value="F:mRNA binding"/>
    <property type="evidence" value="ECO:0007669"/>
    <property type="project" value="UniProtKB-ARBA"/>
</dbReference>
<evidence type="ECO:0000256" key="2">
    <source>
        <dbReference type="ARBA" id="ARBA00022884"/>
    </source>
</evidence>
<feature type="compositionally biased region" description="Polar residues" evidence="4">
    <location>
        <begin position="285"/>
        <end position="295"/>
    </location>
</feature>
<dbReference type="InterPro" id="IPR050502">
    <property type="entry name" value="Euk_RNA-bind_prot"/>
</dbReference>
<gene>
    <name evidence="6" type="ORF">GUJ93_ZPchr0007g3821</name>
</gene>
<accession>A0A8J5W640</accession>
<organism evidence="6 7">
    <name type="scientific">Zizania palustris</name>
    <name type="common">Northern wild rice</name>
    <dbReference type="NCBI Taxonomy" id="103762"/>
    <lineage>
        <taxon>Eukaryota</taxon>
        <taxon>Viridiplantae</taxon>
        <taxon>Streptophyta</taxon>
        <taxon>Embryophyta</taxon>
        <taxon>Tracheophyta</taxon>
        <taxon>Spermatophyta</taxon>
        <taxon>Magnoliopsida</taxon>
        <taxon>Liliopsida</taxon>
        <taxon>Poales</taxon>
        <taxon>Poaceae</taxon>
        <taxon>BOP clade</taxon>
        <taxon>Oryzoideae</taxon>
        <taxon>Oryzeae</taxon>
        <taxon>Zizaniinae</taxon>
        <taxon>Zizania</taxon>
    </lineage>
</organism>
<evidence type="ECO:0000313" key="6">
    <source>
        <dbReference type="EMBL" id="KAG8079504.1"/>
    </source>
</evidence>
<keyword evidence="7" id="KW-1185">Reference proteome</keyword>
<dbReference type="GO" id="GO:0010629">
    <property type="term" value="P:negative regulation of gene expression"/>
    <property type="evidence" value="ECO:0007669"/>
    <property type="project" value="UniProtKB-ARBA"/>
</dbReference>
<comment type="caution">
    <text evidence="6">The sequence shown here is derived from an EMBL/GenBank/DDBJ whole genome shotgun (WGS) entry which is preliminary data.</text>
</comment>
<proteinExistence type="predicted"/>
<evidence type="ECO:0000259" key="5">
    <source>
        <dbReference type="PROSITE" id="PS50102"/>
    </source>
</evidence>
<dbReference type="Pfam" id="PF00076">
    <property type="entry name" value="RRM_1"/>
    <property type="match status" value="1"/>
</dbReference>
<dbReference type="AlphaFoldDB" id="A0A8J5W640"/>
<feature type="domain" description="RRM" evidence="5">
    <location>
        <begin position="572"/>
        <end position="650"/>
    </location>
</feature>
<dbReference type="FunFam" id="3.30.70.330:FF:000383">
    <property type="entry name" value="Sex lethal, isoform D"/>
    <property type="match status" value="1"/>
</dbReference>
<name>A0A8J5W640_ZIZPA</name>
<keyword evidence="1" id="KW-0677">Repeat</keyword>
<dbReference type="OrthoDB" id="6161812at2759"/>
<dbReference type="EMBL" id="JAAALK010000282">
    <property type="protein sequence ID" value="KAG8079504.1"/>
    <property type="molecule type" value="Genomic_DNA"/>
</dbReference>
<keyword evidence="2 3" id="KW-0694">RNA-binding</keyword>
<dbReference type="CDD" id="cd12362">
    <property type="entry name" value="RRM3_CELF1-6"/>
    <property type="match status" value="1"/>
</dbReference>
<dbReference type="GO" id="GO:0009967">
    <property type="term" value="P:positive regulation of signal transduction"/>
    <property type="evidence" value="ECO:0007669"/>
    <property type="project" value="UniProtKB-ARBA"/>
</dbReference>
<evidence type="ECO:0000256" key="3">
    <source>
        <dbReference type="PROSITE-ProRule" id="PRU00176"/>
    </source>
</evidence>
<dbReference type="SMART" id="SM00360">
    <property type="entry name" value="RRM"/>
    <property type="match status" value="1"/>
</dbReference>
<dbReference type="GO" id="GO:0005737">
    <property type="term" value="C:cytoplasm"/>
    <property type="evidence" value="ECO:0007669"/>
    <property type="project" value="UniProtKB-ARBA"/>
</dbReference>
<dbReference type="GO" id="GO:0005634">
    <property type="term" value="C:nucleus"/>
    <property type="evidence" value="ECO:0007669"/>
    <property type="project" value="TreeGrafter"/>
</dbReference>
<evidence type="ECO:0000313" key="7">
    <source>
        <dbReference type="Proteomes" id="UP000729402"/>
    </source>
</evidence>
<reference evidence="6" key="2">
    <citation type="submission" date="2021-02" db="EMBL/GenBank/DDBJ databases">
        <authorList>
            <person name="Kimball J.A."/>
            <person name="Haas M.W."/>
            <person name="Macchietto M."/>
            <person name="Kono T."/>
            <person name="Duquette J."/>
            <person name="Shao M."/>
        </authorList>
    </citation>
    <scope>NUCLEOTIDE SEQUENCE</scope>
    <source>
        <tissue evidence="6">Fresh leaf tissue</tissue>
    </source>
</reference>
<evidence type="ECO:0000256" key="1">
    <source>
        <dbReference type="ARBA" id="ARBA00022737"/>
    </source>
</evidence>
<evidence type="ECO:0000256" key="4">
    <source>
        <dbReference type="SAM" id="MobiDB-lite"/>
    </source>
</evidence>
<feature type="region of interest" description="Disordered" evidence="4">
    <location>
        <begin position="273"/>
        <end position="295"/>
    </location>
</feature>
<protein>
    <recommendedName>
        <fullName evidence="5">RRM domain-containing protein</fullName>
    </recommendedName>
</protein>
<dbReference type="PANTHER" id="PTHR48025:SF1">
    <property type="entry name" value="RRM DOMAIN-CONTAINING PROTEIN"/>
    <property type="match status" value="1"/>
</dbReference>
<dbReference type="PROSITE" id="PS50102">
    <property type="entry name" value="RRM"/>
    <property type="match status" value="1"/>
</dbReference>
<reference evidence="6" key="1">
    <citation type="journal article" date="2021" name="bioRxiv">
        <title>Whole Genome Assembly and Annotation of Northern Wild Rice, Zizania palustris L., Supports a Whole Genome Duplication in the Zizania Genus.</title>
        <authorList>
            <person name="Haas M."/>
            <person name="Kono T."/>
            <person name="Macchietto M."/>
            <person name="Millas R."/>
            <person name="McGilp L."/>
            <person name="Shao M."/>
            <person name="Duquette J."/>
            <person name="Hirsch C.N."/>
            <person name="Kimball J."/>
        </authorList>
    </citation>
    <scope>NUCLEOTIDE SEQUENCE</scope>
    <source>
        <tissue evidence="6">Fresh leaf tissue</tissue>
    </source>
</reference>
<dbReference type="InterPro" id="IPR000504">
    <property type="entry name" value="RRM_dom"/>
</dbReference>
<dbReference type="PANTHER" id="PTHR48025">
    <property type="entry name" value="OS02G0815200 PROTEIN"/>
    <property type="match status" value="1"/>
</dbReference>
<sequence>MPKEPDLHHRCRVVLSTAPRRSHGHVAPLHSQVRAPARSSQRHATVTHLTTSPDVAAPMQMKQQGRPLPWPPPRSFLNGCTLTRGVMDQTNAGMEVLGPFRRYCRVWGTLCISLDLHKCKQLVLEAFVNPVIETYSGKGRRCNNNDHGNSSVNCVNGISGIGKTKLVLEFAYRYSLRCEIVFWIGSVVRFWRQNILHYHGYPIRDGLRLCWNWWSSAQGMFHDDNHKSFSEFQLKATPGGPRSTMNSREHPMHFLDFCSVAIAGTNQNSWMRTKSEGSLKGMPASSDNSTKNSSKVQFPISDQTFRYRSGRHHGLFSNKGSNASGAHAILSSTFEGRRLQLEYGQPIWLILRLSDDYAVWVGEVKLLSSFEDRNQVDMMLYAGHIPLWRDIVAGEVRDTLKPATLVMFLRSAVGSSANLVVKLADTEKERQARKAQKAQTQASNLLRANLGPQLSIFGAPQMRFGSPYDVLDYQVPGHYGHPKNLLQNQASFNTMYPHANHGNLLHELDANIFPRTDPKISNLIQSAGYIRPPFPALPGLQYPGSYAGAHSYHASSAANTKTGRKIEGPPRANLFVYDIPQEYGDGELASLFQEFGRILSTKVFIDKTTGVSKCFGFVSYDTPASAQAAIRRMNGSQLGGKMLKVQLKRET</sequence>